<accession>N1S0Q0</accession>
<proteinExistence type="predicted"/>
<reference evidence="3" key="2">
    <citation type="journal article" date="2014" name="PLoS ONE">
        <title>Genome and Transcriptome Analysis of the Fungal Pathogen Fusarium oxysporum f. sp. cubense Causing Banana Vascular Wilt Disease.</title>
        <authorList>
            <person name="Guo L."/>
            <person name="Han L."/>
            <person name="Yang L."/>
            <person name="Zeng H."/>
            <person name="Fan D."/>
            <person name="Zhu Y."/>
            <person name="Feng Y."/>
            <person name="Wang G."/>
            <person name="Peng C."/>
            <person name="Jiang X."/>
            <person name="Zhou D."/>
            <person name="Ni P."/>
            <person name="Liang C."/>
            <person name="Liu L."/>
            <person name="Wang J."/>
            <person name="Mao C."/>
            <person name="Fang X."/>
            <person name="Peng M."/>
            <person name="Huang J."/>
        </authorList>
    </citation>
    <scope>NUCLEOTIDE SEQUENCE [LARGE SCALE GENOMIC DNA]</scope>
    <source>
        <strain evidence="3">race 4</strain>
    </source>
</reference>
<feature type="region of interest" description="Disordered" evidence="1">
    <location>
        <begin position="1"/>
        <end position="24"/>
    </location>
</feature>
<organism evidence="2 3">
    <name type="scientific">Fusarium oxysporum f. sp. cubense (strain race 4)</name>
    <name type="common">Panama disease fungus</name>
    <dbReference type="NCBI Taxonomy" id="2502994"/>
    <lineage>
        <taxon>Eukaryota</taxon>
        <taxon>Fungi</taxon>
        <taxon>Dikarya</taxon>
        <taxon>Ascomycota</taxon>
        <taxon>Pezizomycotina</taxon>
        <taxon>Sordariomycetes</taxon>
        <taxon>Hypocreomycetidae</taxon>
        <taxon>Hypocreales</taxon>
        <taxon>Nectriaceae</taxon>
        <taxon>Fusarium</taxon>
        <taxon>Fusarium oxysporum species complex</taxon>
    </lineage>
</organism>
<evidence type="ECO:0000313" key="2">
    <source>
        <dbReference type="EMBL" id="EMT70077.1"/>
    </source>
</evidence>
<evidence type="ECO:0000313" key="3">
    <source>
        <dbReference type="Proteomes" id="UP000016929"/>
    </source>
</evidence>
<protein>
    <submittedName>
        <fullName evidence="2">Uncharacterized protein</fullName>
    </submittedName>
</protein>
<sequence length="126" mass="14288">MTAETVNRDARKGTPKTPARDHQRARAFGAITWPSQRWQQCGLGAAAFHSLEQRRACLSGAMIDQGAQGSRRPGLRRRQFSKSRASVRAPKERCCVFVFVHGDSVGDQYWICSRYSTDQVELDFWL</sequence>
<reference evidence="3" key="1">
    <citation type="submission" date="2012-09" db="EMBL/GenBank/DDBJ databases">
        <title>Genome sequencing and comparative transcriptomics of race 1 and race 4 of banana pathogen: Fusarium oxysporum f. sp. cubense.</title>
        <authorList>
            <person name="Fang X."/>
            <person name="Huang J."/>
        </authorList>
    </citation>
    <scope>NUCLEOTIDE SEQUENCE [LARGE SCALE GENOMIC DNA]</scope>
    <source>
        <strain evidence="3">race 4</strain>
    </source>
</reference>
<dbReference type="AlphaFoldDB" id="N1S0Q0"/>
<dbReference type="EMBL" id="KB726324">
    <property type="protein sequence ID" value="EMT70077.1"/>
    <property type="molecule type" value="Genomic_DNA"/>
</dbReference>
<dbReference type="Proteomes" id="UP000016929">
    <property type="component" value="Unassembled WGS sequence"/>
</dbReference>
<gene>
    <name evidence="2" type="ORF">FOC4_g10008519</name>
</gene>
<name>N1S0Q0_FUSC4</name>
<feature type="region of interest" description="Disordered" evidence="1">
    <location>
        <begin position="66"/>
        <end position="86"/>
    </location>
</feature>
<keyword evidence="3" id="KW-1185">Reference proteome</keyword>
<dbReference type="HOGENOM" id="CLU_1981651_0_0_1"/>
<evidence type="ECO:0000256" key="1">
    <source>
        <dbReference type="SAM" id="MobiDB-lite"/>
    </source>
</evidence>